<evidence type="ECO:0000313" key="1">
    <source>
        <dbReference type="EMBL" id="OAM24885.1"/>
    </source>
</evidence>
<sequence length="129" mass="14915">MSKPLPKFVSDELLTGLQKLMMLRLEGAPPADGIKLTASVWVEAIASVNISWAEQLDKGRITAGFTRLFVEIERWPTPKMLIRCLPPRPEPPKLEHKRQLTPEEKARGRENLKKLYQIIAEIFERKKQW</sequence>
<dbReference type="EMBL" id="LXSH01000007">
    <property type="protein sequence ID" value="OAM24885.1"/>
    <property type="molecule type" value="Genomic_DNA"/>
</dbReference>
<organism evidence="1 2">
    <name type="scientific">Eikenella corrodens</name>
    <dbReference type="NCBI Taxonomy" id="539"/>
    <lineage>
        <taxon>Bacteria</taxon>
        <taxon>Pseudomonadati</taxon>
        <taxon>Pseudomonadota</taxon>
        <taxon>Betaproteobacteria</taxon>
        <taxon>Neisseriales</taxon>
        <taxon>Neisseriaceae</taxon>
        <taxon>Eikenella</taxon>
    </lineage>
</organism>
<accession>A0A1A9RUB9</accession>
<comment type="caution">
    <text evidence="1">The sequence shown here is derived from an EMBL/GenBank/DDBJ whole genome shotgun (WGS) entry which is preliminary data.</text>
</comment>
<protein>
    <submittedName>
        <fullName evidence="1">Uncharacterized protein</fullName>
    </submittedName>
</protein>
<evidence type="ECO:0000313" key="2">
    <source>
        <dbReference type="Proteomes" id="UP000078103"/>
    </source>
</evidence>
<dbReference type="Proteomes" id="UP000078103">
    <property type="component" value="Unassembled WGS sequence"/>
</dbReference>
<name>A0A1A9RUB9_EIKCO</name>
<proteinExistence type="predicted"/>
<reference evidence="2" key="1">
    <citation type="submission" date="2016-05" db="EMBL/GenBank/DDBJ databases">
        <title>Draft genome of Corynebacterium afermentans subsp. afermentans LCDC 88199T.</title>
        <authorList>
            <person name="Bernier A.-M."/>
            <person name="Bernard K."/>
        </authorList>
    </citation>
    <scope>NUCLEOTIDE SEQUENCE [LARGE SCALE GENOMIC DNA]</scope>
    <source>
        <strain evidence="2">NML120819</strain>
    </source>
</reference>
<gene>
    <name evidence="1" type="ORF">A7P89_01210</name>
</gene>
<dbReference type="RefSeq" id="WP_064089171.1">
    <property type="nucleotide sequence ID" value="NZ_LXSH01000007.1"/>
</dbReference>
<dbReference type="AlphaFoldDB" id="A0A1A9RUB9"/>